<dbReference type="Proteomes" id="UP000235943">
    <property type="component" value="Unassembled WGS sequence"/>
</dbReference>
<dbReference type="InterPro" id="IPR011659">
    <property type="entry name" value="WD40"/>
</dbReference>
<protein>
    <recommendedName>
        <fullName evidence="3">WD40 repeat protein</fullName>
    </recommendedName>
</protein>
<reference evidence="1 2" key="1">
    <citation type="submission" date="2018-01" db="EMBL/GenBank/DDBJ databases">
        <title>Draft genome sequence of Streptomyces sp. 13K301.</title>
        <authorList>
            <person name="Sahin N."/>
            <person name="Saygin H."/>
            <person name="Ay H."/>
        </authorList>
    </citation>
    <scope>NUCLEOTIDE SEQUENCE [LARGE SCALE GENOMIC DNA]</scope>
    <source>
        <strain evidence="1 2">13K301</strain>
    </source>
</reference>
<dbReference type="AlphaFoldDB" id="A0A2N8TYC4"/>
<dbReference type="SUPFAM" id="SSF82171">
    <property type="entry name" value="DPP6 N-terminal domain-like"/>
    <property type="match status" value="1"/>
</dbReference>
<name>A0A2N8TYC4_9ACTN</name>
<comment type="caution">
    <text evidence="1">The sequence shown here is derived from an EMBL/GenBank/DDBJ whole genome shotgun (WGS) entry which is preliminary data.</text>
</comment>
<accession>A0A2N8TYC4</accession>
<gene>
    <name evidence="1" type="ORF">C1J00_00815</name>
</gene>
<dbReference type="Gene3D" id="2.120.10.30">
    <property type="entry name" value="TolB, C-terminal domain"/>
    <property type="match status" value="1"/>
</dbReference>
<dbReference type="InterPro" id="IPR011042">
    <property type="entry name" value="6-blade_b-propeller_TolB-like"/>
</dbReference>
<evidence type="ECO:0000313" key="1">
    <source>
        <dbReference type="EMBL" id="PNG23989.1"/>
    </source>
</evidence>
<sequence>MLAGSITLACLLIQVHAQPVGATDKNTSSAAAAGRQPLLDFDPNKGTLDGSPVDHLPDHIRLLDIQLPNDGAPQRADWSPDGKRLAFLDAPIGDLWEHDLATGASRNLTRSTALHGGVLRAHHLTNGDIVMCAVDERSAEDPEGDRFRGELWVLQRPLGTRGPARLGESCWEGVAVSKQPGSTRIAWNQSTIDFTSPDVIVDALFGKSKILTGRIVYRNGMPEIADRRVALDKRDVSLATPAVEAQDFRSLPDGDADPDDELIFSAYFHKGGQAMGVNLSTGSVRDYAPTSLFYEEAEGTDPAGRYTMVERDLAFVLFPGMVDIWRLSLDGSGTFERMTTFNHYKGFGANNPVVSPDGTRMAFGLKIEGGAEGEGDGILLMDLPR</sequence>
<organism evidence="1 2">
    <name type="scientific">Streptomyces cahuitamycinicus</name>
    <dbReference type="NCBI Taxonomy" id="2070367"/>
    <lineage>
        <taxon>Bacteria</taxon>
        <taxon>Bacillati</taxon>
        <taxon>Actinomycetota</taxon>
        <taxon>Actinomycetes</taxon>
        <taxon>Kitasatosporales</taxon>
        <taxon>Streptomycetaceae</taxon>
        <taxon>Streptomyces</taxon>
    </lineage>
</organism>
<evidence type="ECO:0008006" key="3">
    <source>
        <dbReference type="Google" id="ProtNLM"/>
    </source>
</evidence>
<proteinExistence type="predicted"/>
<keyword evidence="2" id="KW-1185">Reference proteome</keyword>
<dbReference type="EMBL" id="POUC01000003">
    <property type="protein sequence ID" value="PNG23989.1"/>
    <property type="molecule type" value="Genomic_DNA"/>
</dbReference>
<dbReference type="Pfam" id="PF07676">
    <property type="entry name" value="PD40"/>
    <property type="match status" value="2"/>
</dbReference>
<evidence type="ECO:0000313" key="2">
    <source>
        <dbReference type="Proteomes" id="UP000235943"/>
    </source>
</evidence>